<keyword evidence="5" id="KW-0460">Magnesium</keyword>
<dbReference type="InterPro" id="IPR049734">
    <property type="entry name" value="NudC-like_C"/>
</dbReference>
<comment type="cofactor">
    <cofactor evidence="1">
        <name>Mg(2+)</name>
        <dbReference type="ChEBI" id="CHEBI:18420"/>
    </cofactor>
</comment>
<dbReference type="AlphaFoldDB" id="A0A0B2VFU4"/>
<dbReference type="Gene3D" id="3.90.79.20">
    <property type="match status" value="1"/>
</dbReference>
<evidence type="ECO:0000259" key="8">
    <source>
        <dbReference type="PROSITE" id="PS51462"/>
    </source>
</evidence>
<protein>
    <recommendedName>
        <fullName evidence="2">NAD(+) diphosphatase</fullName>
        <ecNumber evidence="2">3.6.1.22</ecNumber>
    </recommendedName>
</protein>
<dbReference type="GO" id="GO:0046872">
    <property type="term" value="F:metal ion binding"/>
    <property type="evidence" value="ECO:0007669"/>
    <property type="project" value="UniProtKB-KW"/>
</dbReference>
<evidence type="ECO:0000256" key="5">
    <source>
        <dbReference type="ARBA" id="ARBA00022842"/>
    </source>
</evidence>
<dbReference type="PANTHER" id="PTHR11383:SF3">
    <property type="entry name" value="NAD(P)H PYROPHOSPHATASE NUDT13, MITOCHONDRIAL"/>
    <property type="match status" value="1"/>
</dbReference>
<feature type="signal peptide" evidence="7">
    <location>
        <begin position="1"/>
        <end position="21"/>
    </location>
</feature>
<evidence type="ECO:0000313" key="9">
    <source>
        <dbReference type="EMBL" id="KHN80237.1"/>
    </source>
</evidence>
<dbReference type="CDD" id="cd03429">
    <property type="entry name" value="NUDIX_NADH_pyrophosphatase_Nudt13"/>
    <property type="match status" value="1"/>
</dbReference>
<dbReference type="Pfam" id="PF00293">
    <property type="entry name" value="NUDIX"/>
    <property type="match status" value="1"/>
</dbReference>
<evidence type="ECO:0000313" key="10">
    <source>
        <dbReference type="Proteomes" id="UP000031036"/>
    </source>
</evidence>
<dbReference type="Gene3D" id="3.90.79.10">
    <property type="entry name" value="Nucleoside Triphosphate Pyrophosphohydrolase"/>
    <property type="match status" value="1"/>
</dbReference>
<comment type="caution">
    <text evidence="9">The sequence shown here is derived from an EMBL/GenBank/DDBJ whole genome shotgun (WGS) entry which is preliminary data.</text>
</comment>
<keyword evidence="4" id="KW-0378">Hydrolase</keyword>
<reference evidence="9 10" key="1">
    <citation type="submission" date="2014-11" db="EMBL/GenBank/DDBJ databases">
        <title>Genetic blueprint of the zoonotic pathogen Toxocara canis.</title>
        <authorList>
            <person name="Zhu X.-Q."/>
            <person name="Korhonen P.K."/>
            <person name="Cai H."/>
            <person name="Young N.D."/>
            <person name="Nejsum P."/>
            <person name="von Samson-Himmelstjerna G."/>
            <person name="Boag P.R."/>
            <person name="Tan P."/>
            <person name="Li Q."/>
            <person name="Min J."/>
            <person name="Yang Y."/>
            <person name="Wang X."/>
            <person name="Fang X."/>
            <person name="Hall R.S."/>
            <person name="Hofmann A."/>
            <person name="Sternberg P.W."/>
            <person name="Jex A.R."/>
            <person name="Gasser R.B."/>
        </authorList>
    </citation>
    <scope>NUCLEOTIDE SEQUENCE [LARGE SCALE GENOMIC DNA]</scope>
    <source>
        <strain evidence="9">PN_DK_2014</strain>
    </source>
</reference>
<proteinExistence type="predicted"/>
<dbReference type="OrthoDB" id="10249612at2759"/>
<keyword evidence="6" id="KW-0520">NAD</keyword>
<dbReference type="SUPFAM" id="SSF55811">
    <property type="entry name" value="Nudix"/>
    <property type="match status" value="1"/>
</dbReference>
<dbReference type="EMBL" id="JPKZ01001756">
    <property type="protein sequence ID" value="KHN80237.1"/>
    <property type="molecule type" value="Genomic_DNA"/>
</dbReference>
<keyword evidence="3" id="KW-0479">Metal-binding</keyword>
<dbReference type="GO" id="GO:0016787">
    <property type="term" value="F:hydrolase activity"/>
    <property type="evidence" value="ECO:0007669"/>
    <property type="project" value="UniProtKB-KW"/>
</dbReference>
<dbReference type="InterPro" id="IPR015797">
    <property type="entry name" value="NUDIX_hydrolase-like_dom_sf"/>
</dbReference>
<organism evidence="9 10">
    <name type="scientific">Toxocara canis</name>
    <name type="common">Canine roundworm</name>
    <dbReference type="NCBI Taxonomy" id="6265"/>
    <lineage>
        <taxon>Eukaryota</taxon>
        <taxon>Metazoa</taxon>
        <taxon>Ecdysozoa</taxon>
        <taxon>Nematoda</taxon>
        <taxon>Chromadorea</taxon>
        <taxon>Rhabditida</taxon>
        <taxon>Spirurina</taxon>
        <taxon>Ascaridomorpha</taxon>
        <taxon>Ascaridoidea</taxon>
        <taxon>Toxocaridae</taxon>
        <taxon>Toxocara</taxon>
    </lineage>
</organism>
<name>A0A0B2VFU4_TOXCA</name>
<keyword evidence="10" id="KW-1185">Reference proteome</keyword>
<accession>A0A0B2VFU4</accession>
<evidence type="ECO:0000256" key="4">
    <source>
        <dbReference type="ARBA" id="ARBA00022801"/>
    </source>
</evidence>
<evidence type="ECO:0000256" key="1">
    <source>
        <dbReference type="ARBA" id="ARBA00001946"/>
    </source>
</evidence>
<dbReference type="STRING" id="6265.A0A0B2VFU4"/>
<dbReference type="FunFam" id="3.90.79.10:FF:000074">
    <property type="entry name" value="Mutt/nudix family protein-like protein"/>
    <property type="match status" value="1"/>
</dbReference>
<dbReference type="Proteomes" id="UP000031036">
    <property type="component" value="Unassembled WGS sequence"/>
</dbReference>
<sequence>MRPSFLPTLLLLSVSECGVLERQVVPVCPERSRPMYRPDGEPRKCLPHQNSLCVNALPDRPDATTVCCWHNRVDYYCCLDVTPSECPDYHNVTVVVHNAYPHNPYALRSFHFREGIEDEIAALAERGILTDNTVHNEGGVLALDGSERFLMIGCVKILPRASSLSGRGRPISDYVRKVRMLEHWAQSDAALAVEFQVGKFALLLDRRPLVSMSSDKRLMNLRILHYSELKYKLADYGLSIDMADSALLDADQNSAELKYKLADYGLSIDMADSALLDADQNSAGDFTAVFGSSLRTVEMPDDSPISIDKLRGELAETLGGTFVDLRRAMLTLESDHDRGLLAKMHSLTRWSRIYRRCPKCASALKMRASKTAAACVSCDRIYHPPYAPVAICLVCNRNNTHALLIRHQGTVNTVYTAIAGFAQMGEPLEETVRREVAEEVGIEVDSVQQLNMSQSWPIPEGSLMCAFRAVADSRQKVEICADEVDAARWFSREEVALAYENTLRDPQLVFAPRADNVIQQLRYIPPQGAIAHRIIKQWLDEKPS</sequence>
<dbReference type="EC" id="3.6.1.22" evidence="2"/>
<keyword evidence="7" id="KW-0732">Signal</keyword>
<evidence type="ECO:0000256" key="2">
    <source>
        <dbReference type="ARBA" id="ARBA00012381"/>
    </source>
</evidence>
<dbReference type="InterPro" id="IPR020084">
    <property type="entry name" value="NUDIX_hydrolase_CS"/>
</dbReference>
<feature type="domain" description="Nudix hydrolase" evidence="8">
    <location>
        <begin position="385"/>
        <end position="512"/>
    </location>
</feature>
<evidence type="ECO:0000256" key="6">
    <source>
        <dbReference type="ARBA" id="ARBA00023027"/>
    </source>
</evidence>
<dbReference type="PROSITE" id="PS51462">
    <property type="entry name" value="NUDIX"/>
    <property type="match status" value="1"/>
</dbReference>
<dbReference type="InterPro" id="IPR000086">
    <property type="entry name" value="NUDIX_hydrolase_dom"/>
</dbReference>
<dbReference type="OMA" id="FCRESWA"/>
<gene>
    <name evidence="9" type="primary">ndx-9</name>
    <name evidence="9" type="ORF">Tcan_15587</name>
</gene>
<feature type="chain" id="PRO_5002096118" description="NAD(+) diphosphatase" evidence="7">
    <location>
        <begin position="22"/>
        <end position="544"/>
    </location>
</feature>
<evidence type="ECO:0000256" key="3">
    <source>
        <dbReference type="ARBA" id="ARBA00022723"/>
    </source>
</evidence>
<dbReference type="PANTHER" id="PTHR11383">
    <property type="entry name" value="NUCLEOSIDE DIPHOSPHATE-LINKED MOIETY X MOTIF 13"/>
    <property type="match status" value="1"/>
</dbReference>
<evidence type="ECO:0000256" key="7">
    <source>
        <dbReference type="SAM" id="SignalP"/>
    </source>
</evidence>
<dbReference type="PROSITE" id="PS00893">
    <property type="entry name" value="NUDIX_BOX"/>
    <property type="match status" value="1"/>
</dbReference>